<dbReference type="AlphaFoldDB" id="A0A927CC86"/>
<comment type="caution">
    <text evidence="1">The sequence shown here is derived from an EMBL/GenBank/DDBJ whole genome shotgun (WGS) entry which is preliminary data.</text>
</comment>
<evidence type="ECO:0000313" key="2">
    <source>
        <dbReference type="Proteomes" id="UP000639396"/>
    </source>
</evidence>
<dbReference type="Gene3D" id="3.40.50.150">
    <property type="entry name" value="Vaccinia Virus protein VP39"/>
    <property type="match status" value="1"/>
</dbReference>
<gene>
    <name evidence="1" type="ORF">IDH45_22670</name>
</gene>
<dbReference type="PANTHER" id="PTHR40036:SF1">
    <property type="entry name" value="MACROCIN O-METHYLTRANSFERASE"/>
    <property type="match status" value="1"/>
</dbReference>
<dbReference type="InterPro" id="IPR008884">
    <property type="entry name" value="TylF_MeTrfase"/>
</dbReference>
<dbReference type="PANTHER" id="PTHR40036">
    <property type="entry name" value="MACROCIN O-METHYLTRANSFERASE"/>
    <property type="match status" value="1"/>
</dbReference>
<evidence type="ECO:0008006" key="3">
    <source>
        <dbReference type="Google" id="ProtNLM"/>
    </source>
</evidence>
<dbReference type="EMBL" id="JACXJA010000033">
    <property type="protein sequence ID" value="MBD2864789.1"/>
    <property type="molecule type" value="Genomic_DNA"/>
</dbReference>
<protein>
    <recommendedName>
        <fullName evidence="3">Methyltransferase</fullName>
    </recommendedName>
</protein>
<organism evidence="1 2">
    <name type="scientific">Paenibacillus oceani</name>
    <dbReference type="NCBI Taxonomy" id="2772510"/>
    <lineage>
        <taxon>Bacteria</taxon>
        <taxon>Bacillati</taxon>
        <taxon>Bacillota</taxon>
        <taxon>Bacilli</taxon>
        <taxon>Bacillales</taxon>
        <taxon>Paenibacillaceae</taxon>
        <taxon>Paenibacillus</taxon>
    </lineage>
</organism>
<sequence length="75" mass="8924">MDCDIYSSTVTIFENLHRFLGSGSVIIFDEYFNYPNWKEHEYKAFKEYCEKYNVLYKYFASGMQQVAVVIESEGH</sequence>
<dbReference type="Proteomes" id="UP000639396">
    <property type="component" value="Unassembled WGS sequence"/>
</dbReference>
<name>A0A927CC86_9BACL</name>
<keyword evidence="2" id="KW-1185">Reference proteome</keyword>
<reference evidence="1" key="1">
    <citation type="submission" date="2020-09" db="EMBL/GenBank/DDBJ databases">
        <title>A novel bacterium of genus Paenibacillus, isolated from South China Sea.</title>
        <authorList>
            <person name="Huang H."/>
            <person name="Mo K."/>
            <person name="Hu Y."/>
        </authorList>
    </citation>
    <scope>NUCLEOTIDE SEQUENCE</scope>
    <source>
        <strain evidence="1">IB182363</strain>
    </source>
</reference>
<accession>A0A927CC86</accession>
<dbReference type="InterPro" id="IPR029063">
    <property type="entry name" value="SAM-dependent_MTases_sf"/>
</dbReference>
<proteinExistence type="predicted"/>
<evidence type="ECO:0000313" key="1">
    <source>
        <dbReference type="EMBL" id="MBD2864789.1"/>
    </source>
</evidence>